<dbReference type="InterPro" id="IPR014729">
    <property type="entry name" value="Rossmann-like_a/b/a_fold"/>
</dbReference>
<dbReference type="Pfam" id="PF00582">
    <property type="entry name" value="Usp"/>
    <property type="match status" value="1"/>
</dbReference>
<comment type="caution">
    <text evidence="2">The sequence shown here is derived from an EMBL/GenBank/DDBJ whole genome shotgun (WGS) entry which is preliminary data.</text>
</comment>
<sequence length="151" mass="16288">MCSFSRLLLVYDGTSEAKAALERCSRLSLALRAPVDVVAVVDAESANAICGGLLADVAYVHLEEVARKSLSDAVRQLAQIGVRANGSVEYGRIADVVARHAQTFNPDLIVLGHRARARRARWWNARPVHVDLAERLAGATIVTVTLESAQT</sequence>
<proteinExistence type="predicted"/>
<gene>
    <name evidence="2" type="ORF">LJ655_11265</name>
</gene>
<accession>A0ABS8KCI4</accession>
<reference evidence="2 3" key="1">
    <citation type="submission" date="2021-11" db="EMBL/GenBank/DDBJ databases">
        <authorList>
            <person name="Oh E.-T."/>
            <person name="Kim S.-B."/>
        </authorList>
    </citation>
    <scope>NUCLEOTIDE SEQUENCE [LARGE SCALE GENOMIC DNA]</scope>
    <source>
        <strain evidence="2 3">MMS20-SJTN17</strain>
    </source>
</reference>
<feature type="domain" description="UspA" evidence="1">
    <location>
        <begin position="4"/>
        <end position="121"/>
    </location>
</feature>
<name>A0ABS8KCI4_9BURK</name>
<dbReference type="Gene3D" id="3.40.50.620">
    <property type="entry name" value="HUPs"/>
    <property type="match status" value="1"/>
</dbReference>
<dbReference type="RefSeq" id="WP_230561322.1">
    <property type="nucleotide sequence ID" value="NZ_JAJITC010000005.1"/>
</dbReference>
<protein>
    <submittedName>
        <fullName evidence="2">Universal stress protein</fullName>
    </submittedName>
</protein>
<dbReference type="InterPro" id="IPR006016">
    <property type="entry name" value="UspA"/>
</dbReference>
<dbReference type="SUPFAM" id="SSF52402">
    <property type="entry name" value="Adenine nucleotide alpha hydrolases-like"/>
    <property type="match status" value="1"/>
</dbReference>
<keyword evidence="3" id="KW-1185">Reference proteome</keyword>
<organism evidence="2 3">
    <name type="scientific">Paraburkholderia translucens</name>
    <dbReference type="NCBI Taxonomy" id="2886945"/>
    <lineage>
        <taxon>Bacteria</taxon>
        <taxon>Pseudomonadati</taxon>
        <taxon>Pseudomonadota</taxon>
        <taxon>Betaproteobacteria</taxon>
        <taxon>Burkholderiales</taxon>
        <taxon>Burkholderiaceae</taxon>
        <taxon>Paraburkholderia</taxon>
    </lineage>
</organism>
<evidence type="ECO:0000313" key="3">
    <source>
        <dbReference type="Proteomes" id="UP001430614"/>
    </source>
</evidence>
<dbReference type="EMBL" id="JAJITC010000005">
    <property type="protein sequence ID" value="MCC8402465.1"/>
    <property type="molecule type" value="Genomic_DNA"/>
</dbReference>
<evidence type="ECO:0000313" key="2">
    <source>
        <dbReference type="EMBL" id="MCC8402465.1"/>
    </source>
</evidence>
<dbReference type="Proteomes" id="UP001430614">
    <property type="component" value="Unassembled WGS sequence"/>
</dbReference>
<evidence type="ECO:0000259" key="1">
    <source>
        <dbReference type="Pfam" id="PF00582"/>
    </source>
</evidence>